<dbReference type="Proteomes" id="UP000282322">
    <property type="component" value="Unassembled WGS sequence"/>
</dbReference>
<keyword evidence="1" id="KW-1133">Transmembrane helix</keyword>
<feature type="transmembrane region" description="Helical" evidence="1">
    <location>
        <begin position="32"/>
        <end position="53"/>
    </location>
</feature>
<keyword evidence="1" id="KW-0472">Membrane</keyword>
<dbReference type="AlphaFoldDB" id="A0A3P3RBD4"/>
<dbReference type="EMBL" id="RRCH01000019">
    <property type="protein sequence ID" value="RRJ30781.1"/>
    <property type="molecule type" value="Genomic_DNA"/>
</dbReference>
<protein>
    <submittedName>
        <fullName evidence="2">Uncharacterized protein</fullName>
    </submittedName>
</protein>
<gene>
    <name evidence="2" type="ORF">EIK79_09120</name>
</gene>
<dbReference type="InterPro" id="IPR055893">
    <property type="entry name" value="DUF7470"/>
</dbReference>
<evidence type="ECO:0000313" key="3">
    <source>
        <dbReference type="Proteomes" id="UP000282322"/>
    </source>
</evidence>
<dbReference type="Pfam" id="PF24282">
    <property type="entry name" value="DUF7470"/>
    <property type="match status" value="1"/>
</dbReference>
<feature type="transmembrane region" description="Helical" evidence="1">
    <location>
        <begin position="7"/>
        <end position="26"/>
    </location>
</feature>
<reference evidence="2 3" key="1">
    <citation type="submission" date="2018-11" db="EMBL/GenBank/DDBJ databases">
        <title>Taxonoimc description of Halomarina strain SPP-AMP-1.</title>
        <authorList>
            <person name="Pal Y."/>
            <person name="Srinivasana K."/>
            <person name="Verma A."/>
            <person name="Kumar P."/>
        </authorList>
    </citation>
    <scope>NUCLEOTIDE SEQUENCE [LARGE SCALE GENOMIC DNA]</scope>
    <source>
        <strain evidence="2 3">SPP-AMP-1</strain>
    </source>
</reference>
<accession>A0A3P3RBD4</accession>
<comment type="caution">
    <text evidence="2">The sequence shown here is derived from an EMBL/GenBank/DDBJ whole genome shotgun (WGS) entry which is preliminary data.</text>
</comment>
<name>A0A3P3RBD4_9EURY</name>
<evidence type="ECO:0000256" key="1">
    <source>
        <dbReference type="SAM" id="Phobius"/>
    </source>
</evidence>
<proteinExistence type="predicted"/>
<sequence length="62" mass="6102">MIDRLGRIGIVGVVVVIAGLALTALVNPLVAGGIALVLVGTALIVRGVVGYALEAMGMSGMV</sequence>
<keyword evidence="1" id="KW-0812">Transmembrane</keyword>
<dbReference type="RefSeq" id="WP_124954814.1">
    <property type="nucleotide sequence ID" value="NZ_RRCH01000019.1"/>
</dbReference>
<keyword evidence="3" id="KW-1185">Reference proteome</keyword>
<organism evidence="2 3">
    <name type="scientific">Halocatena pleomorpha</name>
    <dbReference type="NCBI Taxonomy" id="1785090"/>
    <lineage>
        <taxon>Archaea</taxon>
        <taxon>Methanobacteriati</taxon>
        <taxon>Methanobacteriota</taxon>
        <taxon>Stenosarchaea group</taxon>
        <taxon>Halobacteria</taxon>
        <taxon>Halobacteriales</taxon>
        <taxon>Natronomonadaceae</taxon>
        <taxon>Halocatena</taxon>
    </lineage>
</organism>
<evidence type="ECO:0000313" key="2">
    <source>
        <dbReference type="EMBL" id="RRJ30781.1"/>
    </source>
</evidence>